<dbReference type="RefSeq" id="WP_212214275.1">
    <property type="nucleotide sequence ID" value="NZ_JAGUCO010000002.1"/>
</dbReference>
<dbReference type="Gene3D" id="3.30.70.1020">
    <property type="entry name" value="Trehalose-6-phosphate phosphatase related protein, domain 2"/>
    <property type="match status" value="1"/>
</dbReference>
<dbReference type="InterPro" id="IPR003337">
    <property type="entry name" value="Trehalose_PPase"/>
</dbReference>
<keyword evidence="5" id="KW-0328">Glycosyltransferase</keyword>
<dbReference type="SUPFAM" id="SSF56784">
    <property type="entry name" value="HAD-like"/>
    <property type="match status" value="1"/>
</dbReference>
<comment type="similarity">
    <text evidence="2">In the C-terminal section; belongs to the trehalose phosphatase family.</text>
</comment>
<dbReference type="Gene3D" id="3.40.50.2000">
    <property type="entry name" value="Glycogen Phosphorylase B"/>
    <property type="match status" value="2"/>
</dbReference>
<evidence type="ECO:0000256" key="2">
    <source>
        <dbReference type="ARBA" id="ARBA00006330"/>
    </source>
</evidence>
<keyword evidence="10" id="KW-1185">Reference proteome</keyword>
<comment type="caution">
    <text evidence="9">The sequence shown here is derived from an EMBL/GenBank/DDBJ whole genome shotgun (WGS) entry which is preliminary data.</text>
</comment>
<protein>
    <recommendedName>
        <fullName evidence="8">Alpha,alpha-trehalose-phosphate synthase</fullName>
        <ecNumber evidence="8">2.4.1.15</ecNumber>
    </recommendedName>
</protein>
<dbReference type="InterPro" id="IPR006379">
    <property type="entry name" value="HAD-SF_hydro_IIB"/>
</dbReference>
<dbReference type="EMBL" id="JAGUCO010000002">
    <property type="protein sequence ID" value="MBS2097630.1"/>
    <property type="molecule type" value="Genomic_DNA"/>
</dbReference>
<reference evidence="9 10" key="1">
    <citation type="journal article" date="2015" name="Int. J. Syst. Evol. Microbiol.">
        <title>Carboxylicivirga linearis sp. nov., isolated from a sea cucumber culture pond.</title>
        <authorList>
            <person name="Wang F.Q."/>
            <person name="Zhou Y.X."/>
            <person name="Lin X.Z."/>
            <person name="Chen G.J."/>
            <person name="Du Z.J."/>
        </authorList>
    </citation>
    <scope>NUCLEOTIDE SEQUENCE [LARGE SCALE GENOMIC DNA]</scope>
    <source>
        <strain evidence="9 10">FB218</strain>
    </source>
</reference>
<dbReference type="Proteomes" id="UP000708576">
    <property type="component" value="Unassembled WGS sequence"/>
</dbReference>
<name>A0ABS5JRV4_9BACT</name>
<comment type="subunit">
    <text evidence="4">Homotetramer.</text>
</comment>
<dbReference type="NCBIfam" id="TIGR02400">
    <property type="entry name" value="trehalose_OtsA"/>
    <property type="match status" value="1"/>
</dbReference>
<comment type="pathway">
    <text evidence="1">Glycan biosynthesis; trehalose biosynthesis.</text>
</comment>
<dbReference type="Gene3D" id="3.40.50.1000">
    <property type="entry name" value="HAD superfamily/HAD-like"/>
    <property type="match status" value="1"/>
</dbReference>
<dbReference type="InterPro" id="IPR001830">
    <property type="entry name" value="Glyco_trans_20"/>
</dbReference>
<organism evidence="9 10">
    <name type="scientific">Carboxylicivirga linearis</name>
    <dbReference type="NCBI Taxonomy" id="1628157"/>
    <lineage>
        <taxon>Bacteria</taxon>
        <taxon>Pseudomonadati</taxon>
        <taxon>Bacteroidota</taxon>
        <taxon>Bacteroidia</taxon>
        <taxon>Marinilabiliales</taxon>
        <taxon>Marinilabiliaceae</taxon>
        <taxon>Carboxylicivirga</taxon>
    </lineage>
</organism>
<gene>
    <name evidence="9" type="ORF">KEM10_05015</name>
</gene>
<dbReference type="CDD" id="cd03788">
    <property type="entry name" value="GT20_TPS"/>
    <property type="match status" value="1"/>
</dbReference>
<dbReference type="NCBIfam" id="TIGR00685">
    <property type="entry name" value="T6PP"/>
    <property type="match status" value="1"/>
</dbReference>
<evidence type="ECO:0000256" key="1">
    <source>
        <dbReference type="ARBA" id="ARBA00005199"/>
    </source>
</evidence>
<dbReference type="EC" id="2.4.1.15" evidence="8"/>
<evidence type="ECO:0000256" key="7">
    <source>
        <dbReference type="ARBA" id="ARBA00048039"/>
    </source>
</evidence>
<dbReference type="InterPro" id="IPR012766">
    <property type="entry name" value="Trehalose_OtsA"/>
</dbReference>
<evidence type="ECO:0000313" key="9">
    <source>
        <dbReference type="EMBL" id="MBS2097630.1"/>
    </source>
</evidence>
<proteinExistence type="inferred from homology"/>
<dbReference type="Pfam" id="PF02358">
    <property type="entry name" value="Trehalose_PPase"/>
    <property type="match status" value="1"/>
</dbReference>
<comment type="similarity">
    <text evidence="3">Belongs to the glycosyltransferase 20 family.</text>
</comment>
<dbReference type="PANTHER" id="PTHR10788">
    <property type="entry name" value="TREHALOSE-6-PHOSPHATE SYNTHASE"/>
    <property type="match status" value="1"/>
</dbReference>
<evidence type="ECO:0000256" key="4">
    <source>
        <dbReference type="ARBA" id="ARBA00011881"/>
    </source>
</evidence>
<dbReference type="InterPro" id="IPR023214">
    <property type="entry name" value="HAD_sf"/>
</dbReference>
<dbReference type="SUPFAM" id="SSF53756">
    <property type="entry name" value="UDP-Glycosyltransferase/glycogen phosphorylase"/>
    <property type="match status" value="1"/>
</dbReference>
<evidence type="ECO:0000313" key="10">
    <source>
        <dbReference type="Proteomes" id="UP000708576"/>
    </source>
</evidence>
<evidence type="ECO:0000256" key="3">
    <source>
        <dbReference type="ARBA" id="ARBA00008799"/>
    </source>
</evidence>
<keyword evidence="6" id="KW-0808">Transferase</keyword>
<evidence type="ECO:0000256" key="6">
    <source>
        <dbReference type="ARBA" id="ARBA00022679"/>
    </source>
</evidence>
<sequence>MSKLHIVANRLPYSIKKEDDEIELIASVGGLATGMKSVYEDYGGKWIGWSGLNSDDLEEKESQKIDSLLGEKNCVTVPLSENEILEYYEGFSNKTIWPLFHYFTQYVDYTPANWETYKKVNQRFADKVLEVCEEGDTVWVHDYQLLLVPEMIKSKKPGVTVGFFLHIPFPSYEVFRILPWRMELLKGMLGADLLGFHIYDYERHFISSVRRLYGYEINFNQINLEDRVIKVDAYPMGIDYDKFVNASTDIMHKSIHERSDLHKELEKYFLMAPQRRLVLSIDRLDYSKGIPQRLKAFGNFLRKYPEFRGKVTMIMLAVPSRGHVEEYQKLKKEVDELVGNINGEFGKVNWVPVWYFYRSLPFENLIELYASCDVALITPLRDGMNLVAKEYVASRITGTGAIVLSEMAGVSKEMGEAITINPINEDEIADALYKALTMPVDEQKERMQLLQHRIQRYSIFKWASEFVNDLNKVKELQQEFLAKKISKTVYKEIDEKYASAQKRAIFLDYDGTLTGFHKNPLEAKPNQELFDILNRLIEDKRNTVTIISGRDRYTLEKWFADVPINLICEHGVWLRKLGEEWETLTKVNNDWMPMIRPILERFVDRTPGSFIEEKNYSLVWHYRKAEPEQSEIRANELKDELLGLIGNLNLEIMEGSKVIEVKSGGINKGIAALQFIKNKKFDFITAIGDDWTDEFMFRELPNETISIKVGLKRTAANYKLESVEAVRGFLKKLGEY</sequence>
<dbReference type="NCBIfam" id="NF011071">
    <property type="entry name" value="PRK14501.1"/>
    <property type="match status" value="1"/>
</dbReference>
<accession>A0ABS5JRV4</accession>
<dbReference type="CDD" id="cd01627">
    <property type="entry name" value="HAD_TPP"/>
    <property type="match status" value="1"/>
</dbReference>
<dbReference type="Pfam" id="PF00982">
    <property type="entry name" value="Glyco_transf_20"/>
    <property type="match status" value="1"/>
</dbReference>
<dbReference type="PANTHER" id="PTHR10788:SF106">
    <property type="entry name" value="BCDNA.GH08860"/>
    <property type="match status" value="1"/>
</dbReference>
<evidence type="ECO:0000256" key="8">
    <source>
        <dbReference type="NCBIfam" id="TIGR02400"/>
    </source>
</evidence>
<dbReference type="InterPro" id="IPR036412">
    <property type="entry name" value="HAD-like_sf"/>
</dbReference>
<comment type="catalytic activity">
    <reaction evidence="7">
        <text>D-glucose 6-phosphate + UDP-alpha-D-glucose = alpha,alpha-trehalose 6-phosphate + UDP + H(+)</text>
        <dbReference type="Rhea" id="RHEA:18889"/>
        <dbReference type="ChEBI" id="CHEBI:15378"/>
        <dbReference type="ChEBI" id="CHEBI:58223"/>
        <dbReference type="ChEBI" id="CHEBI:58429"/>
        <dbReference type="ChEBI" id="CHEBI:58885"/>
        <dbReference type="ChEBI" id="CHEBI:61548"/>
        <dbReference type="EC" id="2.4.1.15"/>
    </reaction>
</comment>
<evidence type="ECO:0000256" key="5">
    <source>
        <dbReference type="ARBA" id="ARBA00022676"/>
    </source>
</evidence>
<dbReference type="NCBIfam" id="TIGR01484">
    <property type="entry name" value="HAD-SF-IIB"/>
    <property type="match status" value="1"/>
</dbReference>